<evidence type="ECO:0000313" key="4">
    <source>
        <dbReference type="Proteomes" id="UP000005546"/>
    </source>
</evidence>
<dbReference type="Proteomes" id="UP000005546">
    <property type="component" value="Unassembled WGS sequence"/>
</dbReference>
<gene>
    <name evidence="3" type="ORF">HMPREF9442_01573</name>
</gene>
<dbReference type="EMBL" id="AFBR01000039">
    <property type="protein sequence ID" value="EGG54431.1"/>
    <property type="molecule type" value="Genomic_DNA"/>
</dbReference>
<proteinExistence type="predicted"/>
<dbReference type="STRING" id="762982.HMPREF9442_01573"/>
<protein>
    <submittedName>
        <fullName evidence="3">Conserved domain protein</fullName>
    </submittedName>
</protein>
<sequence length="934" mass="103318">MANPSFTDNDEGWDKWREPANEQDNFSRKTGSHTASDGTEISNFFERWNPSSPQKDWSITQNLTNLPDGKYRLKAYIFCPINEGDTQAEGRYLYARTLVGESRQKAEITQSQVFTPTTLDFSVVGGTATVGFRVEGANSQWTAVDNFSLQFLGQEGAQTLHDVLKQNIADAETKYAEYTNANETFSKDGQQKYEETIKTAKEAANNPQLDNETLMGIIQSVQLRMDSLALDIAAYKTLQAKSNELETAYDESPYAEAGLPAYEDYLDKLQEGYSQKTFNPNEVDSIQPRADRILKEAVAESLKSPDGIRDATGLFTNTNFSNGTNGWTKSGSGQLSSKLNRMAEVWNAKDSDCEVYQEINGLPEGSYKITMQGYYSPSITNANNWKENWGTEGDTSNDILAFLMGNDAQAKLCHIMDYPIEESALPGTDGFEQITWTDDPAYQNKWLTSNSTTSADLFENDETCYLNSVVCYVGQDGKLRIGIKIKGSAISWWESRVFFDNFKIEYLGAGDMSGATSAINALIESAESMLNQEDLTTQEARNSLTEAISSAREAIAAGLTQESYGKHVKALNEAITAAQNATEAATRFDALVTYHDIKFMSTGDYSYEQFAGTPEFDAFKALISEKMVPAVENLQSMDEIERLTAEINEAYNKMVATSIDVSGATLDSPADMTSMLQSPSFSEVNGDGETVGTIQGWTTNGNQYAMSANNYEFYNLKEADIHQTVYGLPKGYYRLAFDGLYRAGDAIPAALSRREGKEPQNALVYAESGEGKWNEPLASIFEGMGEYKYTTGDQVLPDSLFPESKALYHIIVNNVSGADLAFQEGLYAGDFSFYVSETGQPVTIGVRKDSLVANDWAVFDNFTLLYYGDGDANKPDDFESAIDGVTAEGKAKIVSSGWYTLDGVRVKEPRQRGIYIRQDLMDDGTRKAIKVMVR</sequence>
<dbReference type="eggNOG" id="ENOG5033XKW">
    <property type="taxonomic scope" value="Bacteria"/>
</dbReference>
<feature type="region of interest" description="Disordered" evidence="2">
    <location>
        <begin position="1"/>
        <end position="38"/>
    </location>
</feature>
<keyword evidence="1" id="KW-0175">Coiled coil</keyword>
<name>F3QTQ4_9BACT</name>
<accession>F3QTQ4</accession>
<organism evidence="3 4">
    <name type="scientific">Paraprevotella xylaniphila YIT 11841</name>
    <dbReference type="NCBI Taxonomy" id="762982"/>
    <lineage>
        <taxon>Bacteria</taxon>
        <taxon>Pseudomonadati</taxon>
        <taxon>Bacteroidota</taxon>
        <taxon>Bacteroidia</taxon>
        <taxon>Bacteroidales</taxon>
        <taxon>Prevotellaceae</taxon>
        <taxon>Paraprevotella</taxon>
    </lineage>
</organism>
<evidence type="ECO:0000256" key="2">
    <source>
        <dbReference type="SAM" id="MobiDB-lite"/>
    </source>
</evidence>
<evidence type="ECO:0000313" key="3">
    <source>
        <dbReference type="EMBL" id="EGG54431.1"/>
    </source>
</evidence>
<dbReference type="Gene3D" id="2.60.120.260">
    <property type="entry name" value="Galactose-binding domain-like"/>
    <property type="match status" value="1"/>
</dbReference>
<dbReference type="HOGENOM" id="CLU_007403_0_0_10"/>
<comment type="caution">
    <text evidence="3">The sequence shown here is derived from an EMBL/GenBank/DDBJ whole genome shotgun (WGS) entry which is preliminary data.</text>
</comment>
<reference evidence="3 4" key="1">
    <citation type="submission" date="2011-02" db="EMBL/GenBank/DDBJ databases">
        <authorList>
            <person name="Weinstock G."/>
            <person name="Sodergren E."/>
            <person name="Clifton S."/>
            <person name="Fulton L."/>
            <person name="Fulton B."/>
            <person name="Courtney L."/>
            <person name="Fronick C."/>
            <person name="Harrison M."/>
            <person name="Strong C."/>
            <person name="Farmer C."/>
            <person name="Delahaunty K."/>
            <person name="Markovic C."/>
            <person name="Hall O."/>
            <person name="Minx P."/>
            <person name="Tomlinson C."/>
            <person name="Mitreva M."/>
            <person name="Hou S."/>
            <person name="Chen J."/>
            <person name="Wollam A."/>
            <person name="Pepin K.H."/>
            <person name="Johnson M."/>
            <person name="Bhonagiri V."/>
            <person name="Zhang X."/>
            <person name="Suruliraj S."/>
            <person name="Warren W."/>
            <person name="Chinwalla A."/>
            <person name="Mardis E.R."/>
            <person name="Wilson R.K."/>
        </authorList>
    </citation>
    <scope>NUCLEOTIDE SEQUENCE [LARGE SCALE GENOMIC DNA]</scope>
    <source>
        <strain evidence="3 4">YIT 11841</strain>
    </source>
</reference>
<evidence type="ECO:0000256" key="1">
    <source>
        <dbReference type="SAM" id="Coils"/>
    </source>
</evidence>
<feature type="coiled-coil region" evidence="1">
    <location>
        <begin position="161"/>
        <end position="188"/>
    </location>
</feature>
<feature type="compositionally biased region" description="Polar residues" evidence="2">
    <location>
        <begin position="22"/>
        <end position="38"/>
    </location>
</feature>
<keyword evidence="4" id="KW-1185">Reference proteome</keyword>
<dbReference type="AlphaFoldDB" id="F3QTQ4"/>